<keyword evidence="2" id="KW-1185">Reference proteome</keyword>
<evidence type="ECO:0000313" key="2">
    <source>
        <dbReference type="Proteomes" id="UP000008311"/>
    </source>
</evidence>
<dbReference type="InParanoid" id="B9SWQ2"/>
<dbReference type="PANTHER" id="PTHR33116">
    <property type="entry name" value="REVERSE TRANSCRIPTASE ZINC-BINDING DOMAIN-CONTAINING PROTEIN-RELATED-RELATED"/>
    <property type="match status" value="1"/>
</dbReference>
<dbReference type="Proteomes" id="UP000008311">
    <property type="component" value="Unassembled WGS sequence"/>
</dbReference>
<accession>B9SWQ2</accession>
<dbReference type="AlphaFoldDB" id="B9SWQ2"/>
<organism evidence="1 2">
    <name type="scientific">Ricinus communis</name>
    <name type="common">Castor bean</name>
    <dbReference type="NCBI Taxonomy" id="3988"/>
    <lineage>
        <taxon>Eukaryota</taxon>
        <taxon>Viridiplantae</taxon>
        <taxon>Streptophyta</taxon>
        <taxon>Embryophyta</taxon>
        <taxon>Tracheophyta</taxon>
        <taxon>Spermatophyta</taxon>
        <taxon>Magnoliopsida</taxon>
        <taxon>eudicotyledons</taxon>
        <taxon>Gunneridae</taxon>
        <taxon>Pentapetalae</taxon>
        <taxon>rosids</taxon>
        <taxon>fabids</taxon>
        <taxon>Malpighiales</taxon>
        <taxon>Euphorbiaceae</taxon>
        <taxon>Acalyphoideae</taxon>
        <taxon>Acalypheae</taxon>
        <taxon>Ricinus</taxon>
    </lineage>
</organism>
<dbReference type="EMBL" id="EQ974209">
    <property type="protein sequence ID" value="EEF31952.1"/>
    <property type="molecule type" value="Genomic_DNA"/>
</dbReference>
<dbReference type="eggNOG" id="KOG1075">
    <property type="taxonomic scope" value="Eukaryota"/>
</dbReference>
<proteinExistence type="predicted"/>
<sequence>MELQNSICMSLSFSKAQKLGKYLGARIIHSQVGRDTCKEVVDRVKQRLSGWKASNLSLGGRITLANSVLEALPIYPMLTSKFSSQNAPCRLGAYICLPKKEGSLGLRQDKAINQAFLMKLGWMLISKKEDLWVMTIISNSGRIVGLKA</sequence>
<evidence type="ECO:0000313" key="1">
    <source>
        <dbReference type="EMBL" id="EEF31952.1"/>
    </source>
</evidence>
<reference evidence="2" key="1">
    <citation type="journal article" date="2010" name="Nat. Biotechnol.">
        <title>Draft genome sequence of the oilseed species Ricinus communis.</title>
        <authorList>
            <person name="Chan A.P."/>
            <person name="Crabtree J."/>
            <person name="Zhao Q."/>
            <person name="Lorenzi H."/>
            <person name="Orvis J."/>
            <person name="Puiu D."/>
            <person name="Melake-Berhan A."/>
            <person name="Jones K.M."/>
            <person name="Redman J."/>
            <person name="Chen G."/>
            <person name="Cahoon E.B."/>
            <person name="Gedil M."/>
            <person name="Stanke M."/>
            <person name="Haas B.J."/>
            <person name="Wortman J.R."/>
            <person name="Fraser-Liggett C.M."/>
            <person name="Ravel J."/>
            <person name="Rabinowicz P.D."/>
        </authorList>
    </citation>
    <scope>NUCLEOTIDE SEQUENCE [LARGE SCALE GENOMIC DNA]</scope>
    <source>
        <strain evidence="2">cv. Hale</strain>
    </source>
</reference>
<gene>
    <name evidence="1" type="ORF">RCOM_1146080</name>
</gene>
<name>B9SWQ2_RICCO</name>
<protein>
    <submittedName>
        <fullName evidence="1">Uncharacterized protein</fullName>
    </submittedName>
</protein>
<dbReference type="PANTHER" id="PTHR33116:SF78">
    <property type="entry name" value="OS12G0587133 PROTEIN"/>
    <property type="match status" value="1"/>
</dbReference>